<dbReference type="InterPro" id="IPR050704">
    <property type="entry name" value="Peptidase_C85-like"/>
</dbReference>
<dbReference type="PROSITE" id="PS50802">
    <property type="entry name" value="OTU"/>
    <property type="match status" value="1"/>
</dbReference>
<reference evidence="3" key="1">
    <citation type="submission" date="2020-11" db="EMBL/GenBank/DDBJ databases">
        <authorList>
            <consortium name="DOE Joint Genome Institute"/>
            <person name="Ahrendt S."/>
            <person name="Riley R."/>
            <person name="Andreopoulos W."/>
            <person name="Labutti K."/>
            <person name="Pangilinan J."/>
            <person name="Ruiz-Duenas F.J."/>
            <person name="Barrasa J.M."/>
            <person name="Sanchez-Garcia M."/>
            <person name="Camarero S."/>
            <person name="Miyauchi S."/>
            <person name="Serrano A."/>
            <person name="Linde D."/>
            <person name="Babiker R."/>
            <person name="Drula E."/>
            <person name="Ayuso-Fernandez I."/>
            <person name="Pacheco R."/>
            <person name="Padilla G."/>
            <person name="Ferreira P."/>
            <person name="Barriuso J."/>
            <person name="Kellner H."/>
            <person name="Castanera R."/>
            <person name="Alfaro M."/>
            <person name="Ramirez L."/>
            <person name="Pisabarro A.G."/>
            <person name="Kuo A."/>
            <person name="Tritt A."/>
            <person name="Lipzen A."/>
            <person name="He G."/>
            <person name="Yan M."/>
            <person name="Ng V."/>
            <person name="Cullen D."/>
            <person name="Martin F."/>
            <person name="Rosso M.-N."/>
            <person name="Henrissat B."/>
            <person name="Hibbett D."/>
            <person name="Martinez A.T."/>
            <person name="Grigoriev I.V."/>
        </authorList>
    </citation>
    <scope>NUCLEOTIDE SEQUENCE</scope>
    <source>
        <strain evidence="3">MF-IS2</strain>
    </source>
</reference>
<accession>A0A9P6C7D7</accession>
<dbReference type="Pfam" id="PF02338">
    <property type="entry name" value="OTU"/>
    <property type="match status" value="1"/>
</dbReference>
<feature type="domain" description="OTU" evidence="2">
    <location>
        <begin position="120"/>
        <end position="277"/>
    </location>
</feature>
<dbReference type="PANTHER" id="PTHR12419">
    <property type="entry name" value="OTU DOMAIN CONTAINING PROTEIN"/>
    <property type="match status" value="1"/>
</dbReference>
<dbReference type="SUPFAM" id="SSF54001">
    <property type="entry name" value="Cysteine proteinases"/>
    <property type="match status" value="1"/>
</dbReference>
<gene>
    <name evidence="3" type="ORF">P691DRAFT_808913</name>
</gene>
<name>A0A9P6C7D7_9AGAR</name>
<sequence>MAKKSKNKSKSVASTLLPVASAMEPEDDNLMDDLLAQLDSKAEEESAVAPNEVQPNKIVKELEAKPKQSAKDRFQARQARRAAALAQNVVPDDPEVQARLEKEARDEEEAINKLCQHHGREIFQINPDGHCLYSAVADQLALLGKLPGSQATYSATRAAAANYIESHADHFLPFLPVPEEDTAGETGTGLMSPQQFQHYCSTIRSTAVWGGEPEVQALSRAFNIPIHVIQDGVPPIVLHDPSENTGTDGTIQQGGIWLSYHRRMYGLGEHYNSLRPTLMS</sequence>
<feature type="region of interest" description="Disordered" evidence="1">
    <location>
        <begin position="1"/>
        <end position="28"/>
    </location>
</feature>
<evidence type="ECO:0000256" key="1">
    <source>
        <dbReference type="SAM" id="MobiDB-lite"/>
    </source>
</evidence>
<dbReference type="GO" id="GO:0004843">
    <property type="term" value="F:cysteine-type deubiquitinase activity"/>
    <property type="evidence" value="ECO:0007669"/>
    <property type="project" value="TreeGrafter"/>
</dbReference>
<dbReference type="AlphaFoldDB" id="A0A9P6C7D7"/>
<dbReference type="Gene3D" id="3.90.70.80">
    <property type="match status" value="1"/>
</dbReference>
<evidence type="ECO:0000313" key="4">
    <source>
        <dbReference type="Proteomes" id="UP000807342"/>
    </source>
</evidence>
<dbReference type="CDD" id="cd22748">
    <property type="entry name" value="OTU_OTUD6-like"/>
    <property type="match status" value="1"/>
</dbReference>
<dbReference type="Proteomes" id="UP000807342">
    <property type="component" value="Unassembled WGS sequence"/>
</dbReference>
<dbReference type="OrthoDB" id="415023at2759"/>
<proteinExistence type="predicted"/>
<comment type="caution">
    <text evidence="3">The sequence shown here is derived from an EMBL/GenBank/DDBJ whole genome shotgun (WGS) entry which is preliminary data.</text>
</comment>
<dbReference type="InterPro" id="IPR038765">
    <property type="entry name" value="Papain-like_cys_pep_sf"/>
</dbReference>
<dbReference type="InterPro" id="IPR003323">
    <property type="entry name" value="OTU_dom"/>
</dbReference>
<organism evidence="3 4">
    <name type="scientific">Macrolepiota fuliginosa MF-IS2</name>
    <dbReference type="NCBI Taxonomy" id="1400762"/>
    <lineage>
        <taxon>Eukaryota</taxon>
        <taxon>Fungi</taxon>
        <taxon>Dikarya</taxon>
        <taxon>Basidiomycota</taxon>
        <taxon>Agaricomycotina</taxon>
        <taxon>Agaricomycetes</taxon>
        <taxon>Agaricomycetidae</taxon>
        <taxon>Agaricales</taxon>
        <taxon>Agaricineae</taxon>
        <taxon>Agaricaceae</taxon>
        <taxon>Macrolepiota</taxon>
    </lineage>
</organism>
<dbReference type="EMBL" id="MU151092">
    <property type="protein sequence ID" value="KAF9451073.1"/>
    <property type="molecule type" value="Genomic_DNA"/>
</dbReference>
<evidence type="ECO:0000259" key="2">
    <source>
        <dbReference type="PROSITE" id="PS50802"/>
    </source>
</evidence>
<dbReference type="GO" id="GO:0016579">
    <property type="term" value="P:protein deubiquitination"/>
    <property type="evidence" value="ECO:0007669"/>
    <property type="project" value="TreeGrafter"/>
</dbReference>
<keyword evidence="4" id="KW-1185">Reference proteome</keyword>
<dbReference type="PANTHER" id="PTHR12419:SF10">
    <property type="entry name" value="DEUBIQUITINASE OTUD6B"/>
    <property type="match status" value="1"/>
</dbReference>
<evidence type="ECO:0000313" key="3">
    <source>
        <dbReference type="EMBL" id="KAF9451073.1"/>
    </source>
</evidence>
<protein>
    <submittedName>
        <fullName evidence="3">OTU-domain-containing protein</fullName>
    </submittedName>
</protein>